<evidence type="ECO:0000313" key="1">
    <source>
        <dbReference type="EMBL" id="MBC5627811.1"/>
    </source>
</evidence>
<reference evidence="1 2" key="1">
    <citation type="submission" date="2020-08" db="EMBL/GenBank/DDBJ databases">
        <title>Genome public.</title>
        <authorList>
            <person name="Liu C."/>
            <person name="Sun Q."/>
        </authorList>
    </citation>
    <scope>NUCLEOTIDE SEQUENCE [LARGE SCALE GENOMIC DNA]</scope>
    <source>
        <strain evidence="1 2">NSJ-6</strain>
    </source>
</reference>
<dbReference type="EC" id="2.1.1.-" evidence="1"/>
<dbReference type="GO" id="GO:0008168">
    <property type="term" value="F:methyltransferase activity"/>
    <property type="evidence" value="ECO:0007669"/>
    <property type="project" value="UniProtKB-KW"/>
</dbReference>
<keyword evidence="1" id="KW-0969">Cilium</keyword>
<protein>
    <submittedName>
        <fullName evidence="1">Flagellin lysine-N-methylase</fullName>
        <ecNumber evidence="1">2.1.1.-</ecNumber>
    </submittedName>
</protein>
<keyword evidence="1" id="KW-0282">Flagellum</keyword>
<dbReference type="NCBIfam" id="NF038110">
    <property type="entry name" value="Lys_methyl_FliB"/>
    <property type="match status" value="1"/>
</dbReference>
<dbReference type="Proteomes" id="UP000596929">
    <property type="component" value="Unassembled WGS sequence"/>
</dbReference>
<keyword evidence="1" id="KW-0489">Methyltransferase</keyword>
<comment type="caution">
    <text evidence="1">The sequence shown here is derived from an EMBL/GenBank/DDBJ whole genome shotgun (WGS) entry which is preliminary data.</text>
</comment>
<proteinExistence type="predicted"/>
<dbReference type="GO" id="GO:0032259">
    <property type="term" value="P:methylation"/>
    <property type="evidence" value="ECO:0007669"/>
    <property type="project" value="UniProtKB-KW"/>
</dbReference>
<gene>
    <name evidence="1" type="primary">fliB</name>
    <name evidence="1" type="ORF">H8S20_02785</name>
</gene>
<sequence length="403" mass="48208">MGKKFKSLYPEYYDEFKCIGGSCEDSCCVGWDIDIDKITFRKYYKVQDSEMKRMFQKNVHNNEESFSDDVDYGKVKLKSDKRCPFLDCDNYCVIHSKLGEDYLSNVCTCFPRITNLVDGCYERSLDVACPEAARILLLKEDGIKFKESEEVIGKHIISNQVDTKAKELKNSLAKYFKEIREVSIKIIQNRNLDLSERLYILGEFINGLEDESESNFNNISKFIKNYDINTAEGFYEKNSLYFMLQIDFFKKMISLLNVDKEVDSALFKEYTKQIIKSFNLDKEEVEPRKYIKIFEEYNKKYMDEYTYIFENYLVNFIYNNMFPFNEKESIFDGYIMLLMRYSFMRFYLVGKYIEERKDSKEDIVRFIQIFSKTIEHHRSYLTKSMRHIKEKEFNNIEFAKTLL</sequence>
<evidence type="ECO:0000313" key="2">
    <source>
        <dbReference type="Proteomes" id="UP000596929"/>
    </source>
</evidence>
<keyword evidence="1" id="KW-0966">Cell projection</keyword>
<dbReference type="EMBL" id="JACOOO010000004">
    <property type="protein sequence ID" value="MBC5627811.1"/>
    <property type="molecule type" value="Genomic_DNA"/>
</dbReference>
<name>A0ABR7D8V2_9CLOT</name>
<keyword evidence="1" id="KW-0808">Transferase</keyword>
<organism evidence="1 2">
    <name type="scientific">Clostridium hominis</name>
    <dbReference type="NCBI Taxonomy" id="2763036"/>
    <lineage>
        <taxon>Bacteria</taxon>
        <taxon>Bacillati</taxon>
        <taxon>Bacillota</taxon>
        <taxon>Clostridia</taxon>
        <taxon>Eubacteriales</taxon>
        <taxon>Clostridiaceae</taxon>
        <taxon>Clostridium</taxon>
    </lineage>
</organism>
<accession>A0ABR7D8V2</accession>
<dbReference type="RefSeq" id="WP_186859231.1">
    <property type="nucleotide sequence ID" value="NZ_JACOOO010000004.1"/>
</dbReference>
<keyword evidence="2" id="KW-1185">Reference proteome</keyword>